<dbReference type="GO" id="GO:0032267">
    <property type="term" value="F:tRNA(Ile)-lysidine synthase activity"/>
    <property type="evidence" value="ECO:0007669"/>
    <property type="project" value="UniProtKB-EC"/>
</dbReference>
<keyword evidence="3 7" id="KW-0819">tRNA processing</keyword>
<evidence type="ECO:0000256" key="3">
    <source>
        <dbReference type="ARBA" id="ARBA00022694"/>
    </source>
</evidence>
<dbReference type="EC" id="6.3.4.19" evidence="7"/>
<dbReference type="SUPFAM" id="SSF52402">
    <property type="entry name" value="Adenine nucleotide alpha hydrolases-like"/>
    <property type="match status" value="1"/>
</dbReference>
<protein>
    <recommendedName>
        <fullName evidence="7">tRNA(Ile)-lysidine synthase</fullName>
        <ecNumber evidence="7">6.3.4.19</ecNumber>
    </recommendedName>
    <alternativeName>
        <fullName evidence="7">tRNA(Ile)-2-lysyl-cytidine synthase</fullName>
    </alternativeName>
    <alternativeName>
        <fullName evidence="7">tRNA(Ile)-lysidine synthetase</fullName>
    </alternativeName>
</protein>
<dbReference type="GO" id="GO:0006400">
    <property type="term" value="P:tRNA modification"/>
    <property type="evidence" value="ECO:0007669"/>
    <property type="project" value="UniProtKB-UniRule"/>
</dbReference>
<dbReference type="SUPFAM" id="SSF82829">
    <property type="entry name" value="MesJ substrate recognition domain-like"/>
    <property type="match status" value="1"/>
</dbReference>
<evidence type="ECO:0000256" key="6">
    <source>
        <dbReference type="ARBA" id="ARBA00048539"/>
    </source>
</evidence>
<dbReference type="EMBL" id="LBNQ01000041">
    <property type="protein sequence ID" value="KKW66828.1"/>
    <property type="molecule type" value="Genomic_DNA"/>
</dbReference>
<feature type="domain" description="tRNA(Ile)-lysidine/2-thiocytidine synthase N-terminal" evidence="8">
    <location>
        <begin position="21"/>
        <end position="203"/>
    </location>
</feature>
<accession>A0A0U1PWB3</accession>
<dbReference type="Gene3D" id="1.20.59.20">
    <property type="match status" value="1"/>
</dbReference>
<dbReference type="Proteomes" id="UP000050580">
    <property type="component" value="Unassembled WGS sequence"/>
</dbReference>
<dbReference type="PANTHER" id="PTHR43033:SF1">
    <property type="entry name" value="TRNA(ILE)-LYSIDINE SYNTHASE-RELATED"/>
    <property type="match status" value="1"/>
</dbReference>
<feature type="binding site" evidence="7">
    <location>
        <begin position="25"/>
        <end position="30"/>
    </location>
    <ligand>
        <name>ATP</name>
        <dbReference type="ChEBI" id="CHEBI:30616"/>
    </ligand>
</feature>
<organism evidence="10 11">
    <name type="scientific">Lampropedia cohaerens</name>
    <dbReference type="NCBI Taxonomy" id="1610491"/>
    <lineage>
        <taxon>Bacteria</taxon>
        <taxon>Pseudomonadati</taxon>
        <taxon>Pseudomonadota</taxon>
        <taxon>Betaproteobacteria</taxon>
        <taxon>Burkholderiales</taxon>
        <taxon>Comamonadaceae</taxon>
        <taxon>Lampropedia</taxon>
    </lineage>
</organism>
<evidence type="ECO:0000256" key="7">
    <source>
        <dbReference type="HAMAP-Rule" id="MF_01161"/>
    </source>
</evidence>
<dbReference type="InterPro" id="IPR014729">
    <property type="entry name" value="Rossmann-like_a/b/a_fold"/>
</dbReference>
<dbReference type="Pfam" id="PF09179">
    <property type="entry name" value="TilS"/>
    <property type="match status" value="1"/>
</dbReference>
<dbReference type="RefSeq" id="WP_046742803.1">
    <property type="nucleotide sequence ID" value="NZ_LBNQ01000041.1"/>
</dbReference>
<keyword evidence="4 7" id="KW-0547">Nucleotide-binding</keyword>
<dbReference type="CDD" id="cd01992">
    <property type="entry name" value="TilS_N"/>
    <property type="match status" value="1"/>
</dbReference>
<dbReference type="HAMAP" id="MF_01161">
    <property type="entry name" value="tRNA_Ile_lys_synt"/>
    <property type="match status" value="1"/>
</dbReference>
<name>A0A0U1PWB3_9BURK</name>
<evidence type="ECO:0000259" key="8">
    <source>
        <dbReference type="Pfam" id="PF01171"/>
    </source>
</evidence>
<sequence>MSAADGIEQALKGFNPRLPLAVAFSGGADSTALVLACQQRWPGQVAAIHVHHGLQAAADDFAQFCRRLCTEHDVPLEVVHCQARHARGQSPEDAARKARYRALTAGAHALTARLQRPVASIALAQHADDQVETLLLALSRGAGLPGLAAMPGHWQRDGFDWYRPFLQVPGQALREWLAARGQSWMEDPTNADLAYTRNRIRHQVLPALQAVFPMFRTTFARSSQHAAQAQALLQEVAQQDAQHSGLPPRIAALQQLSPARQANLLRYWLNAMHGVTPSAAQLRELQRQLAACTTRGHAIDLKVADGHVKRQGAHLLWLK</sequence>
<dbReference type="PATRIC" id="fig|1610491.3.peg.2948"/>
<dbReference type="AlphaFoldDB" id="A0A0U1PWB3"/>
<proteinExistence type="inferred from homology"/>
<dbReference type="STRING" id="1610491.AAV94_13890"/>
<keyword evidence="2 7" id="KW-0436">Ligase</keyword>
<gene>
    <name evidence="7" type="primary">tilS</name>
    <name evidence="10" type="ORF">AAV94_13890</name>
</gene>
<feature type="domain" description="tRNA(Ile)-lysidine synthase substrate-binding" evidence="9">
    <location>
        <begin position="250"/>
        <end position="311"/>
    </location>
</feature>
<dbReference type="Gene3D" id="3.40.50.620">
    <property type="entry name" value="HUPs"/>
    <property type="match status" value="1"/>
</dbReference>
<evidence type="ECO:0000313" key="10">
    <source>
        <dbReference type="EMBL" id="KKW66828.1"/>
    </source>
</evidence>
<dbReference type="NCBIfam" id="TIGR02432">
    <property type="entry name" value="lysidine_TilS_N"/>
    <property type="match status" value="1"/>
</dbReference>
<evidence type="ECO:0000313" key="11">
    <source>
        <dbReference type="Proteomes" id="UP000050580"/>
    </source>
</evidence>
<evidence type="ECO:0000259" key="9">
    <source>
        <dbReference type="Pfam" id="PF09179"/>
    </source>
</evidence>
<comment type="caution">
    <text evidence="10">The sequence shown here is derived from an EMBL/GenBank/DDBJ whole genome shotgun (WGS) entry which is preliminary data.</text>
</comment>
<evidence type="ECO:0000256" key="2">
    <source>
        <dbReference type="ARBA" id="ARBA00022598"/>
    </source>
</evidence>
<dbReference type="GO" id="GO:0005737">
    <property type="term" value="C:cytoplasm"/>
    <property type="evidence" value="ECO:0007669"/>
    <property type="project" value="UniProtKB-SubCell"/>
</dbReference>
<dbReference type="GO" id="GO:0005524">
    <property type="term" value="F:ATP binding"/>
    <property type="evidence" value="ECO:0007669"/>
    <property type="project" value="UniProtKB-UniRule"/>
</dbReference>
<comment type="similarity">
    <text evidence="7">Belongs to the tRNA(Ile)-lysidine synthase family.</text>
</comment>
<comment type="subcellular location">
    <subcellularLocation>
        <location evidence="7">Cytoplasm</location>
    </subcellularLocation>
</comment>
<dbReference type="InterPro" id="IPR011063">
    <property type="entry name" value="TilS/TtcA_N"/>
</dbReference>
<dbReference type="PANTHER" id="PTHR43033">
    <property type="entry name" value="TRNA(ILE)-LYSIDINE SYNTHASE-RELATED"/>
    <property type="match status" value="1"/>
</dbReference>
<comment type="function">
    <text evidence="7">Ligates lysine onto the cytidine present at position 34 of the AUA codon-specific tRNA(Ile) that contains the anticodon CAU, in an ATP-dependent manner. Cytidine is converted to lysidine, thus changing the amino acid specificity of the tRNA from methionine to isoleucine.</text>
</comment>
<keyword evidence="11" id="KW-1185">Reference proteome</keyword>
<dbReference type="InterPro" id="IPR015262">
    <property type="entry name" value="tRNA_Ile_lys_synt_subst-bd"/>
</dbReference>
<comment type="domain">
    <text evidence="7">The N-terminal region contains the highly conserved SGGXDS motif, predicted to be a P-loop motif involved in ATP binding.</text>
</comment>
<evidence type="ECO:0000256" key="4">
    <source>
        <dbReference type="ARBA" id="ARBA00022741"/>
    </source>
</evidence>
<keyword evidence="5 7" id="KW-0067">ATP-binding</keyword>
<dbReference type="Pfam" id="PF01171">
    <property type="entry name" value="ATP_bind_3"/>
    <property type="match status" value="1"/>
</dbReference>
<dbReference type="InterPro" id="IPR012094">
    <property type="entry name" value="tRNA_Ile_lys_synt"/>
</dbReference>
<evidence type="ECO:0000256" key="5">
    <source>
        <dbReference type="ARBA" id="ARBA00022840"/>
    </source>
</evidence>
<comment type="catalytic activity">
    <reaction evidence="6 7">
        <text>cytidine(34) in tRNA(Ile2) + L-lysine + ATP = lysidine(34) in tRNA(Ile2) + AMP + diphosphate + H(+)</text>
        <dbReference type="Rhea" id="RHEA:43744"/>
        <dbReference type="Rhea" id="RHEA-COMP:10625"/>
        <dbReference type="Rhea" id="RHEA-COMP:10670"/>
        <dbReference type="ChEBI" id="CHEBI:15378"/>
        <dbReference type="ChEBI" id="CHEBI:30616"/>
        <dbReference type="ChEBI" id="CHEBI:32551"/>
        <dbReference type="ChEBI" id="CHEBI:33019"/>
        <dbReference type="ChEBI" id="CHEBI:82748"/>
        <dbReference type="ChEBI" id="CHEBI:83665"/>
        <dbReference type="ChEBI" id="CHEBI:456215"/>
        <dbReference type="EC" id="6.3.4.19"/>
    </reaction>
</comment>
<keyword evidence="1 7" id="KW-0963">Cytoplasm</keyword>
<dbReference type="InterPro" id="IPR012795">
    <property type="entry name" value="tRNA_Ile_lys_synt_N"/>
</dbReference>
<dbReference type="OrthoDB" id="9807403at2"/>
<reference evidence="10 11" key="1">
    <citation type="submission" date="2015-05" db="EMBL/GenBank/DDBJ databases">
        <title>Draft genome sequence of Lampropedia sp. CT6, isolated from the microbial mat of a hot water spring, located at Manikaran, India.</title>
        <authorList>
            <person name="Tripathi C."/>
            <person name="Rani P."/>
            <person name="Mahato N.K."/>
            <person name="Lal R."/>
        </authorList>
    </citation>
    <scope>NUCLEOTIDE SEQUENCE [LARGE SCALE GENOMIC DNA]</scope>
    <source>
        <strain evidence="10 11">CT6</strain>
    </source>
</reference>
<evidence type="ECO:0000256" key="1">
    <source>
        <dbReference type="ARBA" id="ARBA00022490"/>
    </source>
</evidence>